<keyword evidence="1" id="KW-0812">Transmembrane</keyword>
<evidence type="ECO:0000313" key="2">
    <source>
        <dbReference type="EMBL" id="CAI0467564.1"/>
    </source>
</evidence>
<keyword evidence="3" id="KW-1185">Reference proteome</keyword>
<feature type="non-terminal residue" evidence="2">
    <location>
        <position position="1"/>
    </location>
</feature>
<gene>
    <name evidence="2" type="ORF">LITE_LOCUS37500</name>
</gene>
<keyword evidence="1" id="KW-1133">Transmembrane helix</keyword>
<dbReference type="EMBL" id="CAMGYJ010000008">
    <property type="protein sequence ID" value="CAI0467564.1"/>
    <property type="molecule type" value="Genomic_DNA"/>
</dbReference>
<accession>A0AAV0P956</accession>
<dbReference type="Proteomes" id="UP001154282">
    <property type="component" value="Unassembled WGS sequence"/>
</dbReference>
<organism evidence="2 3">
    <name type="scientific">Linum tenue</name>
    <dbReference type="NCBI Taxonomy" id="586396"/>
    <lineage>
        <taxon>Eukaryota</taxon>
        <taxon>Viridiplantae</taxon>
        <taxon>Streptophyta</taxon>
        <taxon>Embryophyta</taxon>
        <taxon>Tracheophyta</taxon>
        <taxon>Spermatophyta</taxon>
        <taxon>Magnoliopsida</taxon>
        <taxon>eudicotyledons</taxon>
        <taxon>Gunneridae</taxon>
        <taxon>Pentapetalae</taxon>
        <taxon>rosids</taxon>
        <taxon>fabids</taxon>
        <taxon>Malpighiales</taxon>
        <taxon>Linaceae</taxon>
        <taxon>Linum</taxon>
    </lineage>
</organism>
<comment type="caution">
    <text evidence="2">The sequence shown here is derived from an EMBL/GenBank/DDBJ whole genome shotgun (WGS) entry which is preliminary data.</text>
</comment>
<proteinExistence type="predicted"/>
<feature type="transmembrane region" description="Helical" evidence="1">
    <location>
        <begin position="114"/>
        <end position="138"/>
    </location>
</feature>
<name>A0AAV0P956_9ROSI</name>
<protein>
    <submittedName>
        <fullName evidence="2">Uncharacterized protein</fullName>
    </submittedName>
</protein>
<reference evidence="2" key="1">
    <citation type="submission" date="2022-08" db="EMBL/GenBank/DDBJ databases">
        <authorList>
            <person name="Gutierrez-Valencia J."/>
        </authorList>
    </citation>
    <scope>NUCLEOTIDE SEQUENCE</scope>
</reference>
<sequence length="172" mass="19175">PPSTSSRSVGEALISFHINSFSLCPSPVWCAHSQAAHSDLPDPSVTRSPRTTISISLASFRPSEQEPPSDPNAHLRHRRPDFGCMFFMLALVNLVQFELGTLESDNSHTYEYAAVIPLVIFIIVASLICYSLVLYAFTRYYCGSFVDLDLLVYIQRCDVSVFSFYLLVSLGK</sequence>
<feature type="transmembrane region" description="Helical" evidence="1">
    <location>
        <begin position="82"/>
        <end position="102"/>
    </location>
</feature>
<evidence type="ECO:0000256" key="1">
    <source>
        <dbReference type="SAM" id="Phobius"/>
    </source>
</evidence>
<evidence type="ECO:0000313" key="3">
    <source>
        <dbReference type="Proteomes" id="UP001154282"/>
    </source>
</evidence>
<keyword evidence="1" id="KW-0472">Membrane</keyword>
<dbReference type="AlphaFoldDB" id="A0AAV0P956"/>